<evidence type="ECO:0000313" key="3">
    <source>
        <dbReference type="EMBL" id="SFL41705.1"/>
    </source>
</evidence>
<protein>
    <recommendedName>
        <fullName evidence="2">Response regulatory domain-containing protein</fullName>
    </recommendedName>
</protein>
<gene>
    <name evidence="3" type="ORF">SAMN05216302_10851</name>
</gene>
<comment type="caution">
    <text evidence="1">Lacks conserved residue(s) required for the propagation of feature annotation.</text>
</comment>
<dbReference type="EMBL" id="FOSP01000085">
    <property type="protein sequence ID" value="SFL41705.1"/>
    <property type="molecule type" value="Genomic_DNA"/>
</dbReference>
<name>A0A1I4HHM3_9PROT</name>
<keyword evidence="4" id="KW-1185">Reference proteome</keyword>
<evidence type="ECO:0000259" key="2">
    <source>
        <dbReference type="PROSITE" id="PS50110"/>
    </source>
</evidence>
<accession>A0A1I4HHM3</accession>
<feature type="non-terminal residue" evidence="3">
    <location>
        <position position="54"/>
    </location>
</feature>
<dbReference type="AlphaFoldDB" id="A0A1I4HHM3"/>
<reference evidence="4" key="1">
    <citation type="submission" date="2016-10" db="EMBL/GenBank/DDBJ databases">
        <authorList>
            <person name="Varghese N."/>
            <person name="Submissions S."/>
        </authorList>
    </citation>
    <scope>NUCLEOTIDE SEQUENCE [LARGE SCALE GENOMIC DNA]</scope>
    <source>
        <strain evidence="4">Nm69</strain>
    </source>
</reference>
<dbReference type="GO" id="GO:0000160">
    <property type="term" value="P:phosphorelay signal transduction system"/>
    <property type="evidence" value="ECO:0007669"/>
    <property type="project" value="InterPro"/>
</dbReference>
<evidence type="ECO:0000256" key="1">
    <source>
        <dbReference type="PROSITE-ProRule" id="PRU00169"/>
    </source>
</evidence>
<evidence type="ECO:0000313" key="4">
    <source>
        <dbReference type="Proteomes" id="UP000199533"/>
    </source>
</evidence>
<dbReference type="InterPro" id="IPR001789">
    <property type="entry name" value="Sig_transdc_resp-reg_receiver"/>
</dbReference>
<dbReference type="PROSITE" id="PS50110">
    <property type="entry name" value="RESPONSE_REGULATORY"/>
    <property type="match status" value="1"/>
</dbReference>
<dbReference type="Proteomes" id="UP000199533">
    <property type="component" value="Unassembled WGS sequence"/>
</dbReference>
<dbReference type="InterPro" id="IPR011006">
    <property type="entry name" value="CheY-like_superfamily"/>
</dbReference>
<sequence length="54" mass="6074">MSKNLSDNKQIDNIWILDDESFMQKLLAHMLAELGYFCSTSFTSAATALATYHS</sequence>
<proteinExistence type="predicted"/>
<dbReference type="SUPFAM" id="SSF52172">
    <property type="entry name" value="CheY-like"/>
    <property type="match status" value="1"/>
</dbReference>
<feature type="domain" description="Response regulatory" evidence="2">
    <location>
        <begin position="13"/>
        <end position="54"/>
    </location>
</feature>
<organism evidence="3 4">
    <name type="scientific">Nitrosomonas aestuarii</name>
    <dbReference type="NCBI Taxonomy" id="52441"/>
    <lineage>
        <taxon>Bacteria</taxon>
        <taxon>Pseudomonadati</taxon>
        <taxon>Pseudomonadota</taxon>
        <taxon>Betaproteobacteria</taxon>
        <taxon>Nitrosomonadales</taxon>
        <taxon>Nitrosomonadaceae</taxon>
        <taxon>Nitrosomonas</taxon>
    </lineage>
</organism>